<feature type="domain" description="Endonuclease/exonuclease/phosphatase" evidence="1">
    <location>
        <begin position="2"/>
        <end position="115"/>
    </location>
</feature>
<dbReference type="InterPro" id="IPR036691">
    <property type="entry name" value="Endo/exonu/phosph_ase_sf"/>
</dbReference>
<proteinExistence type="predicted"/>
<dbReference type="Gene3D" id="3.60.10.10">
    <property type="entry name" value="Endonuclease/exonuclease/phosphatase"/>
    <property type="match status" value="1"/>
</dbReference>
<sequence>MSQYKPDLVAIQETRCSGIVAQNAIKKIGFNFNLVIDAHGFSGGIWLMWNNPNLSIQEIISYNLKKWFLTIVYANPNEDRKRELRNYIANLVPTMNCPWMLCGDFNNISDISEKKGGAPPNLAQIRRNQSQQRL</sequence>
<evidence type="ECO:0000313" key="3">
    <source>
        <dbReference type="Proteomes" id="UP000289738"/>
    </source>
</evidence>
<dbReference type="EMBL" id="SDMP01000020">
    <property type="protein sequence ID" value="RYQ86149.1"/>
    <property type="molecule type" value="Genomic_DNA"/>
</dbReference>
<evidence type="ECO:0000259" key="1">
    <source>
        <dbReference type="Pfam" id="PF03372"/>
    </source>
</evidence>
<evidence type="ECO:0000313" key="2">
    <source>
        <dbReference type="EMBL" id="RYQ86149.1"/>
    </source>
</evidence>
<dbReference type="GO" id="GO:0003824">
    <property type="term" value="F:catalytic activity"/>
    <property type="evidence" value="ECO:0007669"/>
    <property type="project" value="InterPro"/>
</dbReference>
<dbReference type="InterPro" id="IPR005135">
    <property type="entry name" value="Endo/exonuclease/phosphatase"/>
</dbReference>
<comment type="caution">
    <text evidence="2">The sequence shown here is derived from an EMBL/GenBank/DDBJ whole genome shotgun (WGS) entry which is preliminary data.</text>
</comment>
<dbReference type="Proteomes" id="UP000289738">
    <property type="component" value="Chromosome B10"/>
</dbReference>
<dbReference type="PANTHER" id="PTHR35218">
    <property type="entry name" value="RNASE H DOMAIN-CONTAINING PROTEIN"/>
    <property type="match status" value="1"/>
</dbReference>
<name>A0A444X8Z2_ARAHY</name>
<reference evidence="2 3" key="1">
    <citation type="submission" date="2019-01" db="EMBL/GenBank/DDBJ databases">
        <title>Sequencing of cultivated peanut Arachis hypogaea provides insights into genome evolution and oil improvement.</title>
        <authorList>
            <person name="Chen X."/>
        </authorList>
    </citation>
    <scope>NUCLEOTIDE SEQUENCE [LARGE SCALE GENOMIC DNA]</scope>
    <source>
        <strain evidence="3">cv. Fuhuasheng</strain>
        <tissue evidence="2">Leaves</tissue>
    </source>
</reference>
<protein>
    <recommendedName>
        <fullName evidence="1">Endonuclease/exonuclease/phosphatase domain-containing protein</fullName>
    </recommendedName>
</protein>
<gene>
    <name evidence="2" type="ORF">Ahy_B10g105828</name>
</gene>
<dbReference type="Pfam" id="PF03372">
    <property type="entry name" value="Exo_endo_phos"/>
    <property type="match status" value="1"/>
</dbReference>
<dbReference type="SUPFAM" id="SSF56219">
    <property type="entry name" value="DNase I-like"/>
    <property type="match status" value="1"/>
</dbReference>
<dbReference type="PANTHER" id="PTHR35218:SF9">
    <property type="entry name" value="ENDONUCLEASE_EXONUCLEASE_PHOSPHATASE DOMAIN-CONTAINING PROTEIN"/>
    <property type="match status" value="1"/>
</dbReference>
<organism evidence="2 3">
    <name type="scientific">Arachis hypogaea</name>
    <name type="common">Peanut</name>
    <dbReference type="NCBI Taxonomy" id="3818"/>
    <lineage>
        <taxon>Eukaryota</taxon>
        <taxon>Viridiplantae</taxon>
        <taxon>Streptophyta</taxon>
        <taxon>Embryophyta</taxon>
        <taxon>Tracheophyta</taxon>
        <taxon>Spermatophyta</taxon>
        <taxon>Magnoliopsida</taxon>
        <taxon>eudicotyledons</taxon>
        <taxon>Gunneridae</taxon>
        <taxon>Pentapetalae</taxon>
        <taxon>rosids</taxon>
        <taxon>fabids</taxon>
        <taxon>Fabales</taxon>
        <taxon>Fabaceae</taxon>
        <taxon>Papilionoideae</taxon>
        <taxon>50 kb inversion clade</taxon>
        <taxon>dalbergioids sensu lato</taxon>
        <taxon>Dalbergieae</taxon>
        <taxon>Pterocarpus clade</taxon>
        <taxon>Arachis</taxon>
    </lineage>
</organism>
<accession>A0A444X8Z2</accession>
<keyword evidence="3" id="KW-1185">Reference proteome</keyword>
<dbReference type="AlphaFoldDB" id="A0A444X8Z2"/>